<reference evidence="1" key="1">
    <citation type="journal article" date="2014" name="Int. J. Syst. Evol. Microbiol.">
        <title>Complete genome of a new Firmicutes species belonging to the dominant human colonic microbiota ('Ruminococcus bicirculans') reveals two chromosomes and a selective capacity to utilize plant glucans.</title>
        <authorList>
            <consortium name="NISC Comparative Sequencing Program"/>
            <person name="Wegmann U."/>
            <person name="Louis P."/>
            <person name="Goesmann A."/>
            <person name="Henrissat B."/>
            <person name="Duncan S.H."/>
            <person name="Flint H.J."/>
        </authorList>
    </citation>
    <scope>NUCLEOTIDE SEQUENCE</scope>
    <source>
        <strain evidence="1">JCM 19635</strain>
    </source>
</reference>
<comment type="caution">
    <text evidence="1">The sequence shown here is derived from an EMBL/GenBank/DDBJ whole genome shotgun (WGS) entry which is preliminary data.</text>
</comment>
<dbReference type="EMBL" id="JBHTEK010000002">
    <property type="protein sequence ID" value="MFC7670522.1"/>
    <property type="molecule type" value="Genomic_DNA"/>
</dbReference>
<dbReference type="RefSeq" id="WP_380206216.1">
    <property type="nucleotide sequence ID" value="NZ_JBHTEK010000002.1"/>
</dbReference>
<dbReference type="EMBL" id="JBHTEK010000002">
    <property type="protein sequence ID" value="MFC7670485.1"/>
    <property type="molecule type" value="Genomic_DNA"/>
</dbReference>
<organism evidence="1 3">
    <name type="scientific">Hymenobacter humi</name>
    <dbReference type="NCBI Taxonomy" id="1411620"/>
    <lineage>
        <taxon>Bacteria</taxon>
        <taxon>Pseudomonadati</taxon>
        <taxon>Bacteroidota</taxon>
        <taxon>Cytophagia</taxon>
        <taxon>Cytophagales</taxon>
        <taxon>Hymenobacteraceae</taxon>
        <taxon>Hymenobacter</taxon>
    </lineage>
</organism>
<name>A0ABW2UAR8_9BACT</name>
<reference evidence="1" key="3">
    <citation type="submission" date="2024-09" db="EMBL/GenBank/DDBJ databases">
        <authorList>
            <person name="Sun Q."/>
            <person name="Mori K."/>
        </authorList>
    </citation>
    <scope>NUCLEOTIDE SEQUENCE</scope>
    <source>
        <strain evidence="1">JCM 19635</strain>
    </source>
</reference>
<accession>A0ABW2UAR8</accession>
<gene>
    <name evidence="1" type="ORF">ACFQT0_26250</name>
    <name evidence="2" type="ORF">ACFQT0_26450</name>
</gene>
<keyword evidence="3" id="KW-1185">Reference proteome</keyword>
<sequence>MKNRRKTIHRTKPADYDYNVFINCPFDEDFKELFRAMVFTIHACGFAAQCALEDNNQTNRLQRIMDLIGECRFGIHDLSRIDIGKMPRNNMPLELGLFMGCRQFGHAHDQLKEYLVLDSDPHRYKQHITDLGGEDPGVTTTTRRL</sequence>
<protein>
    <submittedName>
        <fullName evidence="1">Uncharacterized protein</fullName>
    </submittedName>
</protein>
<proteinExistence type="predicted"/>
<evidence type="ECO:0000313" key="1">
    <source>
        <dbReference type="EMBL" id="MFC7670485.1"/>
    </source>
</evidence>
<evidence type="ECO:0000313" key="3">
    <source>
        <dbReference type="Proteomes" id="UP001596513"/>
    </source>
</evidence>
<evidence type="ECO:0000313" key="2">
    <source>
        <dbReference type="EMBL" id="MFC7670522.1"/>
    </source>
</evidence>
<reference evidence="3" key="2">
    <citation type="journal article" date="2019" name="Int. J. Syst. Evol. Microbiol.">
        <title>The Global Catalogue of Microorganisms (GCM) 10K type strain sequencing project: providing services to taxonomists for standard genome sequencing and annotation.</title>
        <authorList>
            <consortium name="The Broad Institute Genomics Platform"/>
            <consortium name="The Broad Institute Genome Sequencing Center for Infectious Disease"/>
            <person name="Wu L."/>
            <person name="Ma J."/>
        </authorList>
    </citation>
    <scope>NUCLEOTIDE SEQUENCE [LARGE SCALE GENOMIC DNA]</scope>
    <source>
        <strain evidence="3">JCM 19635</strain>
    </source>
</reference>
<dbReference type="Proteomes" id="UP001596513">
    <property type="component" value="Unassembled WGS sequence"/>
</dbReference>